<feature type="compositionally biased region" description="Acidic residues" evidence="11">
    <location>
        <begin position="512"/>
        <end position="522"/>
    </location>
</feature>
<comment type="caution">
    <text evidence="14">The sequence shown here is derived from an EMBL/GenBank/DDBJ whole genome shotgun (WGS) entry which is preliminary data.</text>
</comment>
<feature type="repeat" description="WD" evidence="9">
    <location>
        <begin position="169"/>
        <end position="210"/>
    </location>
</feature>
<dbReference type="SMART" id="SM00320">
    <property type="entry name" value="WD40"/>
    <property type="match status" value="6"/>
</dbReference>
<keyword evidence="8 10" id="KW-0539">Nucleus</keyword>
<dbReference type="Pfam" id="PF07569">
    <property type="entry name" value="Hira"/>
    <property type="match status" value="1"/>
</dbReference>
<evidence type="ECO:0000256" key="10">
    <source>
        <dbReference type="RuleBase" id="RU364014"/>
    </source>
</evidence>
<evidence type="ECO:0000259" key="12">
    <source>
        <dbReference type="Pfam" id="PF07569"/>
    </source>
</evidence>
<dbReference type="InterPro" id="IPR001680">
    <property type="entry name" value="WD40_rpt"/>
</dbReference>
<dbReference type="InterPro" id="IPR019775">
    <property type="entry name" value="WD40_repeat_CS"/>
</dbReference>
<feature type="compositionally biased region" description="Basic and acidic residues" evidence="11">
    <location>
        <begin position="428"/>
        <end position="440"/>
    </location>
</feature>
<evidence type="ECO:0000259" key="13">
    <source>
        <dbReference type="Pfam" id="PF24105"/>
    </source>
</evidence>
<feature type="repeat" description="WD" evidence="9">
    <location>
        <begin position="122"/>
        <end position="157"/>
    </location>
</feature>
<comment type="similarity">
    <text evidence="2 10">Belongs to the WD repeat HIR1 family.</text>
</comment>
<evidence type="ECO:0000256" key="5">
    <source>
        <dbReference type="ARBA" id="ARBA00022853"/>
    </source>
</evidence>
<dbReference type="SUPFAM" id="SSF50978">
    <property type="entry name" value="WD40 repeat-like"/>
    <property type="match status" value="1"/>
</dbReference>
<feature type="non-terminal residue" evidence="14">
    <location>
        <position position="1"/>
    </location>
</feature>
<dbReference type="PANTHER" id="PTHR13831">
    <property type="entry name" value="MEMBER OF THE HIR1 FAMILY OF WD-REPEAT PROTEINS"/>
    <property type="match status" value="1"/>
</dbReference>
<dbReference type="EMBL" id="CATQJA010002643">
    <property type="protein sequence ID" value="CAJ0576358.1"/>
    <property type="molecule type" value="Genomic_DNA"/>
</dbReference>
<evidence type="ECO:0000256" key="9">
    <source>
        <dbReference type="PROSITE-ProRule" id="PRU00221"/>
    </source>
</evidence>
<comment type="subcellular location">
    <subcellularLocation>
        <location evidence="1 10">Nucleus</location>
    </subcellularLocation>
</comment>
<reference evidence="14" key="1">
    <citation type="submission" date="2023-06" db="EMBL/GenBank/DDBJ databases">
        <authorList>
            <person name="Delattre M."/>
        </authorList>
    </citation>
    <scope>NUCLEOTIDE SEQUENCE</scope>
    <source>
        <strain evidence="14">AF72</strain>
    </source>
</reference>
<feature type="region of interest" description="Disordered" evidence="11">
    <location>
        <begin position="489"/>
        <end position="525"/>
    </location>
</feature>
<evidence type="ECO:0000313" key="15">
    <source>
        <dbReference type="Proteomes" id="UP001177023"/>
    </source>
</evidence>
<dbReference type="PROSITE" id="PS50082">
    <property type="entry name" value="WD_REPEATS_2"/>
    <property type="match status" value="2"/>
</dbReference>
<dbReference type="PROSITE" id="PS50294">
    <property type="entry name" value="WD_REPEATS_REGION"/>
    <property type="match status" value="2"/>
</dbReference>
<keyword evidence="4 10" id="KW-0677">Repeat</keyword>
<accession>A0AA36CVZ4</accession>
<dbReference type="SUPFAM" id="SSF50998">
    <property type="entry name" value="Quinoprotein alcohol dehydrogenase-like"/>
    <property type="match status" value="1"/>
</dbReference>
<keyword evidence="15" id="KW-1185">Reference proteome</keyword>
<dbReference type="PANTHER" id="PTHR13831:SF0">
    <property type="entry name" value="PROTEIN HIRA"/>
    <property type="match status" value="1"/>
</dbReference>
<feature type="domain" description="CAF1B/HIR1 beta-propeller" evidence="13">
    <location>
        <begin position="10"/>
        <end position="352"/>
    </location>
</feature>
<proteinExistence type="inferred from homology"/>
<dbReference type="AlphaFoldDB" id="A0AA36CVZ4"/>
<protein>
    <recommendedName>
        <fullName evidence="10">Protein HIRA</fullName>
    </recommendedName>
</protein>
<evidence type="ECO:0000256" key="8">
    <source>
        <dbReference type="ARBA" id="ARBA00023242"/>
    </source>
</evidence>
<name>A0AA36CVZ4_9BILA</name>
<sequence>MRVFSVPWIHHEGDTFYSIDISPVTGKIATSGPDGIKGAVRIWNSYAIGREDENPRPPMMLSSLEFDKHVNCVRWSRDGQQLVCGDDAHVVSVWTFAGGLQSAGTIGKRQALLERYERRHVMNFHRMEVSAVEWSTCERYMASASIDGLVVIWNAKSLPDRVAVLDRKAEGHTGHVKGLSWDPIGTYLCTHSNDKTLKVWRTETWKLDATIKTHFEESIPSMFSRPDWTPDGSFMIVPNGCNQSMPSCEIITRGDWDKPRSFIGHRKPVTVAKCCPRMFHYKDEQGIRREINLVALGSMDQTLTLWAIPWTTRPLVNLQSIATQSIIDLAYCLSDLYVVSKDGRLIVVKLESAEFGDMFTLDDMAETCQKLYKKVPPRYAEMAATPKIVRQENFEASALRSGAVSQLSAERMDIGDVSMMSDGNTMPGRDKQINTKDEKGRRRVQPVFMASLNAPPLGPTTFAIPSPRKLPTSPVKRIEKMEVDNTIVSKSVARPASPESARPPKRKRIISETDESEQEEEISAPVKPHFDKSAILAADFKKPVLRVLDAPGPLRAVDGALTIPDVKKTLTEKFAPNEVLEVENDSLVSALAGKGARIARIQNGTTKWTRYAVQTVVVVASNKQYVVTGGIDRDIQILNADTGRLLRNITIDAVPVRVGVQKHFVFALTASGTFHSWNARDLVRMLDRVPVLHLIRGDDPTISSVTLSEIGTPLIGLSTGHLYSYDAGDWLLIDRGPSVLTRCFGGIPTGEFRAGIIANRLKKRLNTDLAPDVPAHRRDLCKQAALEDMMNGLRNLGTANDYKDVCKLYVRLLIQKRSEAKLQELIDELRRFPRTDGTISEVQDMLKADKHFAYLAEPSPKLPRTLF</sequence>
<keyword evidence="10" id="KW-0678">Repressor</keyword>
<evidence type="ECO:0000256" key="2">
    <source>
        <dbReference type="ARBA" id="ARBA00007306"/>
    </source>
</evidence>
<feature type="region of interest" description="Disordered" evidence="11">
    <location>
        <begin position="418"/>
        <end position="440"/>
    </location>
</feature>
<keyword evidence="5 10" id="KW-0156">Chromatin regulator</keyword>
<dbReference type="InterPro" id="IPR015943">
    <property type="entry name" value="WD40/YVTN_repeat-like_dom_sf"/>
</dbReference>
<organism evidence="14 15">
    <name type="scientific">Mesorhabditis spiculigera</name>
    <dbReference type="NCBI Taxonomy" id="96644"/>
    <lineage>
        <taxon>Eukaryota</taxon>
        <taxon>Metazoa</taxon>
        <taxon>Ecdysozoa</taxon>
        <taxon>Nematoda</taxon>
        <taxon>Chromadorea</taxon>
        <taxon>Rhabditida</taxon>
        <taxon>Rhabditina</taxon>
        <taxon>Rhabditomorpha</taxon>
        <taxon>Rhabditoidea</taxon>
        <taxon>Rhabditidae</taxon>
        <taxon>Mesorhabditinae</taxon>
        <taxon>Mesorhabditis</taxon>
    </lineage>
</organism>
<dbReference type="InterPro" id="IPR011047">
    <property type="entry name" value="Quinoprotein_ADH-like_sf"/>
</dbReference>
<dbReference type="GO" id="GO:0031491">
    <property type="term" value="F:nucleosome binding"/>
    <property type="evidence" value="ECO:0007669"/>
    <property type="project" value="TreeGrafter"/>
</dbReference>
<dbReference type="InterPro" id="IPR055410">
    <property type="entry name" value="Beta-prop_CAF1B_HIR1"/>
</dbReference>
<evidence type="ECO:0000256" key="7">
    <source>
        <dbReference type="ARBA" id="ARBA00023163"/>
    </source>
</evidence>
<dbReference type="InterPro" id="IPR036322">
    <property type="entry name" value="WD40_repeat_dom_sf"/>
</dbReference>
<evidence type="ECO:0000256" key="6">
    <source>
        <dbReference type="ARBA" id="ARBA00023015"/>
    </source>
</evidence>
<dbReference type="GO" id="GO:0005634">
    <property type="term" value="C:nucleus"/>
    <property type="evidence" value="ECO:0007669"/>
    <property type="project" value="UniProtKB-SubCell"/>
</dbReference>
<dbReference type="InterPro" id="IPR031120">
    <property type="entry name" value="HIR1-like"/>
</dbReference>
<dbReference type="Pfam" id="PF24105">
    <property type="entry name" value="Beta-prop_CAF1B_HIR1"/>
    <property type="match status" value="1"/>
</dbReference>
<feature type="domain" description="Protein HIRA-like C-terminal" evidence="12">
    <location>
        <begin position="644"/>
        <end position="728"/>
    </location>
</feature>
<evidence type="ECO:0000313" key="14">
    <source>
        <dbReference type="EMBL" id="CAJ0576358.1"/>
    </source>
</evidence>
<evidence type="ECO:0000256" key="4">
    <source>
        <dbReference type="ARBA" id="ARBA00022737"/>
    </source>
</evidence>
<dbReference type="Proteomes" id="UP001177023">
    <property type="component" value="Unassembled WGS sequence"/>
</dbReference>
<dbReference type="InterPro" id="IPR011494">
    <property type="entry name" value="HIRA-like_C"/>
</dbReference>
<dbReference type="GO" id="GO:0000785">
    <property type="term" value="C:chromatin"/>
    <property type="evidence" value="ECO:0007669"/>
    <property type="project" value="TreeGrafter"/>
</dbReference>
<evidence type="ECO:0000256" key="1">
    <source>
        <dbReference type="ARBA" id="ARBA00004123"/>
    </source>
</evidence>
<comment type="function">
    <text evidence="10">Required for replication-independent chromatin assembly and for the periodic repression of histone gene transcription during the cell cycle.</text>
</comment>
<gene>
    <name evidence="14" type="ORF">MSPICULIGERA_LOCUS14652</name>
</gene>
<dbReference type="PROSITE" id="PS00678">
    <property type="entry name" value="WD_REPEATS_1"/>
    <property type="match status" value="1"/>
</dbReference>
<evidence type="ECO:0000256" key="11">
    <source>
        <dbReference type="SAM" id="MobiDB-lite"/>
    </source>
</evidence>
<keyword evidence="3 9" id="KW-0853">WD repeat</keyword>
<evidence type="ECO:0000256" key="3">
    <source>
        <dbReference type="ARBA" id="ARBA00022574"/>
    </source>
</evidence>
<dbReference type="GO" id="GO:0006338">
    <property type="term" value="P:chromatin remodeling"/>
    <property type="evidence" value="ECO:0007669"/>
    <property type="project" value="InterPro"/>
</dbReference>
<dbReference type="GO" id="GO:0000417">
    <property type="term" value="C:HIR complex"/>
    <property type="evidence" value="ECO:0007669"/>
    <property type="project" value="TreeGrafter"/>
</dbReference>
<keyword evidence="6 10" id="KW-0805">Transcription regulation</keyword>
<dbReference type="Gene3D" id="2.130.10.10">
    <property type="entry name" value="YVTN repeat-like/Quinoprotein amine dehydrogenase"/>
    <property type="match status" value="3"/>
</dbReference>
<keyword evidence="7 10" id="KW-0804">Transcription</keyword>
<dbReference type="GO" id="GO:0006355">
    <property type="term" value="P:regulation of DNA-templated transcription"/>
    <property type="evidence" value="ECO:0007669"/>
    <property type="project" value="InterPro"/>
</dbReference>
<dbReference type="GO" id="GO:0006351">
    <property type="term" value="P:DNA-templated transcription"/>
    <property type="evidence" value="ECO:0007669"/>
    <property type="project" value="InterPro"/>
</dbReference>
<feature type="compositionally biased region" description="Low complexity" evidence="11">
    <location>
        <begin position="491"/>
        <end position="500"/>
    </location>
</feature>